<feature type="region of interest" description="Disordered" evidence="5">
    <location>
        <begin position="225"/>
        <end position="253"/>
    </location>
</feature>
<dbReference type="GO" id="GO:0016887">
    <property type="term" value="F:ATP hydrolysis activity"/>
    <property type="evidence" value="ECO:0007669"/>
    <property type="project" value="InterPro"/>
</dbReference>
<keyword evidence="2" id="KW-0813">Transport</keyword>
<keyword evidence="8" id="KW-1185">Reference proteome</keyword>
<reference evidence="8" key="1">
    <citation type="submission" date="2016-06" db="EMBL/GenBank/DDBJ databases">
        <authorList>
            <person name="Varghese N."/>
            <person name="Submissions Spin"/>
        </authorList>
    </citation>
    <scope>NUCLEOTIDE SEQUENCE [LARGE SCALE GENOMIC DNA]</scope>
    <source>
        <strain evidence="8">DSM 45246</strain>
    </source>
</reference>
<feature type="domain" description="ABC transporter" evidence="6">
    <location>
        <begin position="6"/>
        <end position="240"/>
    </location>
</feature>
<dbReference type="PANTHER" id="PTHR42734:SF17">
    <property type="entry name" value="METAL TRANSPORT SYSTEM ATP-BINDING PROTEIN TM_0124-RELATED"/>
    <property type="match status" value="1"/>
</dbReference>
<dbReference type="SMART" id="SM00382">
    <property type="entry name" value="AAA"/>
    <property type="match status" value="1"/>
</dbReference>
<dbReference type="Pfam" id="PF00005">
    <property type="entry name" value="ABC_tran"/>
    <property type="match status" value="1"/>
</dbReference>
<dbReference type="InterPro" id="IPR003439">
    <property type="entry name" value="ABC_transporter-like_ATP-bd"/>
</dbReference>
<dbReference type="Proteomes" id="UP000199629">
    <property type="component" value="Unassembled WGS sequence"/>
</dbReference>
<dbReference type="InterPro" id="IPR050153">
    <property type="entry name" value="Metal_Ion_Import_ABC"/>
</dbReference>
<evidence type="ECO:0000259" key="6">
    <source>
        <dbReference type="PROSITE" id="PS50893"/>
    </source>
</evidence>
<dbReference type="EMBL" id="FMCS01000016">
    <property type="protein sequence ID" value="SCF33776.1"/>
    <property type="molecule type" value="Genomic_DNA"/>
</dbReference>
<dbReference type="SUPFAM" id="SSF52540">
    <property type="entry name" value="P-loop containing nucleoside triphosphate hydrolases"/>
    <property type="match status" value="1"/>
</dbReference>
<dbReference type="CDD" id="cd03235">
    <property type="entry name" value="ABC_Metallic_Cations"/>
    <property type="match status" value="1"/>
</dbReference>
<dbReference type="PROSITE" id="PS50893">
    <property type="entry name" value="ABC_TRANSPORTER_2"/>
    <property type="match status" value="1"/>
</dbReference>
<evidence type="ECO:0000313" key="8">
    <source>
        <dbReference type="Proteomes" id="UP000199629"/>
    </source>
</evidence>
<evidence type="ECO:0000256" key="5">
    <source>
        <dbReference type="SAM" id="MobiDB-lite"/>
    </source>
</evidence>
<evidence type="ECO:0000256" key="1">
    <source>
        <dbReference type="ARBA" id="ARBA00005417"/>
    </source>
</evidence>
<dbReference type="InterPro" id="IPR027417">
    <property type="entry name" value="P-loop_NTPase"/>
</dbReference>
<keyword evidence="4 7" id="KW-0067">ATP-binding</keyword>
<evidence type="ECO:0000256" key="2">
    <source>
        <dbReference type="ARBA" id="ARBA00022448"/>
    </source>
</evidence>
<comment type="similarity">
    <text evidence="1">Belongs to the ABC transporter superfamily.</text>
</comment>
<accession>A0A1C4ZLV0</accession>
<dbReference type="Gene3D" id="3.40.50.300">
    <property type="entry name" value="P-loop containing nucleotide triphosphate hydrolases"/>
    <property type="match status" value="1"/>
</dbReference>
<gene>
    <name evidence="7" type="ORF">GA0070214_116103</name>
</gene>
<dbReference type="RefSeq" id="WP_091269951.1">
    <property type="nucleotide sequence ID" value="NZ_FMCS01000016.1"/>
</dbReference>
<evidence type="ECO:0000256" key="4">
    <source>
        <dbReference type="ARBA" id="ARBA00022840"/>
    </source>
</evidence>
<sequence>MTEPVIQVSHAAVGYDGRAVLRDVSLTVTAGEVVAVLGANGSGKSTLIRAVLGLVPLGAGSVALFGTPQRRFRQWHRIGYVPQRLGAGSGVPATVGEVVASGRLARRGVLRPSGRADREAVAEALRAVGLADRAGDPVATLSGGQQQRTLIARALAGRPEVLLLDEPTAGVDAASQEAFAHALRAFRDGGGTVLLVAHELGPLRPLISRAVVVHQGGICHDGAVPEPAGHHAEPGHDHVHPHCDEEPAGLWSM</sequence>
<organism evidence="7 8">
    <name type="scientific">Micromonospora chaiyaphumensis</name>
    <dbReference type="NCBI Taxonomy" id="307119"/>
    <lineage>
        <taxon>Bacteria</taxon>
        <taxon>Bacillati</taxon>
        <taxon>Actinomycetota</taxon>
        <taxon>Actinomycetes</taxon>
        <taxon>Micromonosporales</taxon>
        <taxon>Micromonosporaceae</taxon>
        <taxon>Micromonospora</taxon>
    </lineage>
</organism>
<dbReference type="AlphaFoldDB" id="A0A1C4ZLV0"/>
<proteinExistence type="inferred from homology"/>
<feature type="compositionally biased region" description="Basic and acidic residues" evidence="5">
    <location>
        <begin position="228"/>
        <end position="245"/>
    </location>
</feature>
<dbReference type="PANTHER" id="PTHR42734">
    <property type="entry name" value="METAL TRANSPORT SYSTEM ATP-BINDING PROTEIN TM_0124-RELATED"/>
    <property type="match status" value="1"/>
</dbReference>
<name>A0A1C4ZLV0_9ACTN</name>
<protein>
    <submittedName>
        <fullName evidence="7">Zinc transport system ATP-binding protein</fullName>
    </submittedName>
</protein>
<dbReference type="InterPro" id="IPR003593">
    <property type="entry name" value="AAA+_ATPase"/>
</dbReference>
<evidence type="ECO:0000256" key="3">
    <source>
        <dbReference type="ARBA" id="ARBA00022741"/>
    </source>
</evidence>
<dbReference type="GO" id="GO:0005524">
    <property type="term" value="F:ATP binding"/>
    <property type="evidence" value="ECO:0007669"/>
    <property type="project" value="UniProtKB-KW"/>
</dbReference>
<keyword evidence="3" id="KW-0547">Nucleotide-binding</keyword>
<evidence type="ECO:0000313" key="7">
    <source>
        <dbReference type="EMBL" id="SCF33776.1"/>
    </source>
</evidence>